<name>A0A4R4YDF9_9PSEU</name>
<evidence type="ECO:0000313" key="4">
    <source>
        <dbReference type="Proteomes" id="UP000294947"/>
    </source>
</evidence>
<dbReference type="AlphaFoldDB" id="A0A4R4YDF9"/>
<gene>
    <name evidence="3" type="ORF">E1288_30905</name>
</gene>
<dbReference type="Pfam" id="PF06722">
    <property type="entry name" value="EryCIII-like_C"/>
    <property type="match status" value="1"/>
</dbReference>
<dbReference type="GO" id="GO:0016757">
    <property type="term" value="F:glycosyltransferase activity"/>
    <property type="evidence" value="ECO:0007669"/>
    <property type="project" value="UniProtKB-ARBA"/>
</dbReference>
<evidence type="ECO:0000313" key="3">
    <source>
        <dbReference type="EMBL" id="TDD41924.1"/>
    </source>
</evidence>
<accession>A0A4R4YDF9</accession>
<evidence type="ECO:0000259" key="2">
    <source>
        <dbReference type="Pfam" id="PF06722"/>
    </source>
</evidence>
<comment type="caution">
    <text evidence="3">The sequence shown here is derived from an EMBL/GenBank/DDBJ whole genome shotgun (WGS) entry which is preliminary data.</text>
</comment>
<dbReference type="SUPFAM" id="SSF53756">
    <property type="entry name" value="UDP-Glycosyltransferase/glycogen phosphorylase"/>
    <property type="match status" value="1"/>
</dbReference>
<dbReference type="InterPro" id="IPR050426">
    <property type="entry name" value="Glycosyltransferase_28"/>
</dbReference>
<dbReference type="PANTHER" id="PTHR48050">
    <property type="entry name" value="STEROL 3-BETA-GLUCOSYLTRANSFERASE"/>
    <property type="match status" value="1"/>
</dbReference>
<dbReference type="Gene3D" id="3.40.50.2000">
    <property type="entry name" value="Glycogen Phosphorylase B"/>
    <property type="match status" value="2"/>
</dbReference>
<keyword evidence="4" id="KW-1185">Reference proteome</keyword>
<reference evidence="3 4" key="1">
    <citation type="submission" date="2019-03" db="EMBL/GenBank/DDBJ databases">
        <title>Draft genome sequences of novel Actinobacteria.</title>
        <authorList>
            <person name="Sahin N."/>
            <person name="Ay H."/>
            <person name="Saygin H."/>
        </authorList>
    </citation>
    <scope>NUCLEOTIDE SEQUENCE [LARGE SCALE GENOMIC DNA]</scope>
    <source>
        <strain evidence="3 4">7K502</strain>
    </source>
</reference>
<proteinExistence type="predicted"/>
<organism evidence="3 4">
    <name type="scientific">Saccharopolyspora elongata</name>
    <dbReference type="NCBI Taxonomy" id="2530387"/>
    <lineage>
        <taxon>Bacteria</taxon>
        <taxon>Bacillati</taxon>
        <taxon>Actinomycetota</taxon>
        <taxon>Actinomycetes</taxon>
        <taxon>Pseudonocardiales</taxon>
        <taxon>Pseudonocardiaceae</taxon>
        <taxon>Saccharopolyspora</taxon>
    </lineage>
</organism>
<dbReference type="PANTHER" id="PTHR48050:SF13">
    <property type="entry name" value="STEROL 3-BETA-GLUCOSYLTRANSFERASE UGT80A2"/>
    <property type="match status" value="1"/>
</dbReference>
<feature type="domain" description="Erythromycin biosynthesis protein CIII-like C-terminal" evidence="2">
    <location>
        <begin position="66"/>
        <end position="175"/>
    </location>
</feature>
<protein>
    <recommendedName>
        <fullName evidence="2">Erythromycin biosynthesis protein CIII-like C-terminal domain-containing protein</fullName>
    </recommendedName>
</protein>
<dbReference type="EMBL" id="SMKW01000053">
    <property type="protein sequence ID" value="TDD41924.1"/>
    <property type="molecule type" value="Genomic_DNA"/>
</dbReference>
<feature type="region of interest" description="Disordered" evidence="1">
    <location>
        <begin position="38"/>
        <end position="63"/>
    </location>
</feature>
<dbReference type="OrthoDB" id="5488434at2"/>
<sequence length="180" mass="18506">MLNAPRFAGAVVELPGGPPLKIEAPGADGSKLQYIDEGPPPARKLGVSSAKQGFSAESHAEETARRPAGFVPLSGILRDCSLIVHHGGSGTTASALHYGVPQLIVPGGAGNELCAQRVGDRKVGLSADPSTLDASVIRELAERLLAEESFRQEAAEVRAEMAAQPSPAAVIDRIAAEIAG</sequence>
<evidence type="ECO:0000256" key="1">
    <source>
        <dbReference type="SAM" id="MobiDB-lite"/>
    </source>
</evidence>
<dbReference type="InterPro" id="IPR010610">
    <property type="entry name" value="EryCIII-like_C"/>
</dbReference>
<dbReference type="Proteomes" id="UP000294947">
    <property type="component" value="Unassembled WGS sequence"/>
</dbReference>